<keyword evidence="6" id="KW-0769">Symport</keyword>
<dbReference type="AlphaFoldDB" id="A0A833VR13"/>
<dbReference type="GO" id="GO:0015293">
    <property type="term" value="F:symporter activity"/>
    <property type="evidence" value="ECO:0007669"/>
    <property type="project" value="UniProtKB-KW"/>
</dbReference>
<feature type="transmembrane region" description="Helical" evidence="10">
    <location>
        <begin position="385"/>
        <end position="410"/>
    </location>
</feature>
<dbReference type="InterPro" id="IPR005828">
    <property type="entry name" value="MFS_sugar_transport-like"/>
</dbReference>
<feature type="transmembrane region" description="Helical" evidence="10">
    <location>
        <begin position="154"/>
        <end position="173"/>
    </location>
</feature>
<dbReference type="PROSITE" id="PS00216">
    <property type="entry name" value="SUGAR_TRANSPORT_1"/>
    <property type="match status" value="2"/>
</dbReference>
<dbReference type="Gene3D" id="1.20.1250.20">
    <property type="entry name" value="MFS general substrate transporter like domains"/>
    <property type="match status" value="1"/>
</dbReference>
<keyword evidence="5 10" id="KW-0812">Transmembrane</keyword>
<dbReference type="PANTHER" id="PTHR23500">
    <property type="entry name" value="SOLUTE CARRIER FAMILY 2, FACILITATED GLUCOSE TRANSPORTER"/>
    <property type="match status" value="1"/>
</dbReference>
<evidence type="ECO:0000256" key="2">
    <source>
        <dbReference type="ARBA" id="ARBA00010992"/>
    </source>
</evidence>
<dbReference type="FunFam" id="1.20.1250.20:FF:000025">
    <property type="entry name" value="probable polyol transporter 4"/>
    <property type="match status" value="1"/>
</dbReference>
<dbReference type="InterPro" id="IPR045262">
    <property type="entry name" value="STP/PLT_plant"/>
</dbReference>
<protein>
    <submittedName>
        <fullName evidence="12">Putative polyol transporter 1</fullName>
    </submittedName>
</protein>
<dbReference type="InterPro" id="IPR020846">
    <property type="entry name" value="MFS_dom"/>
</dbReference>
<dbReference type="SUPFAM" id="SSF103473">
    <property type="entry name" value="MFS general substrate transporter"/>
    <property type="match status" value="1"/>
</dbReference>
<feature type="transmembrane region" description="Helical" evidence="10">
    <location>
        <begin position="185"/>
        <end position="208"/>
    </location>
</feature>
<feature type="domain" description="Major facilitator superfamily (MFS) profile" evidence="11">
    <location>
        <begin position="33"/>
        <end position="479"/>
    </location>
</feature>
<feature type="transmembrane region" description="Helical" evidence="10">
    <location>
        <begin position="286"/>
        <end position="309"/>
    </location>
</feature>
<feature type="transmembrane region" description="Helical" evidence="10">
    <location>
        <begin position="29"/>
        <end position="49"/>
    </location>
</feature>
<dbReference type="InterPro" id="IPR005829">
    <property type="entry name" value="Sugar_transporter_CS"/>
</dbReference>
<dbReference type="GO" id="GO:0016020">
    <property type="term" value="C:membrane"/>
    <property type="evidence" value="ECO:0007669"/>
    <property type="project" value="UniProtKB-SubCell"/>
</dbReference>
<evidence type="ECO:0000256" key="6">
    <source>
        <dbReference type="ARBA" id="ARBA00022847"/>
    </source>
</evidence>
<evidence type="ECO:0000256" key="10">
    <source>
        <dbReference type="SAM" id="Phobius"/>
    </source>
</evidence>
<evidence type="ECO:0000313" key="12">
    <source>
        <dbReference type="EMBL" id="KAF3338145.1"/>
    </source>
</evidence>
<dbReference type="PANTHER" id="PTHR23500:SF17">
    <property type="entry name" value="POLYOL TRANSPORTER 2-RELATED"/>
    <property type="match status" value="1"/>
</dbReference>
<sequence length="508" mass="54837">MEKTGSSGDIILTHPLLKSDQKRPSKSKYAVASAIIASMASLLLGYNIGVMSGAQIFIKDDLKLTDTEIEILTGIMNVYSLAGSLTAGWTSDRFGRRRTLTLTAVIYFVGPLIICFSHNYFWLMVGRFITGIGIGYSVVVSVYISEISPVSMRGLLTGVAELAVNIGILLAYITNFMLADLSVHLSWRLMFALGTVPAVLLGFGTFAMPESPRWLVMKGQLGKAQEVLIHLSGSLEDAETQLEEIKESAGIPKDDTAEVVPVPKQSHDKSVWKELIMKPTPSVCRILITVLAIHFFQQGGGIDTVVLYSPRVFEKAGMRSNSDLLGATMAVGLIKTISIPVAMILSDRVGRRSLLVISTAGMAASLVILGLGLQIVDGFVTNQTLMAVVCIVAVLAYVSFFSVGIGPLTMTYSSEIMPLKLRAQGVALGMAMNRTICGVVTMTFISLYEAITIAGSFYLYAGIAGMSTVFVYFCLPETKGRSLEEIEVLFGKREKETECDGKSLQVAV</sequence>
<evidence type="ECO:0000256" key="4">
    <source>
        <dbReference type="ARBA" id="ARBA00022597"/>
    </source>
</evidence>
<comment type="caution">
    <text evidence="12">The sequence shown here is derived from an EMBL/GenBank/DDBJ whole genome shotgun (WGS) entry which is preliminary data.</text>
</comment>
<evidence type="ECO:0000259" key="11">
    <source>
        <dbReference type="PROSITE" id="PS50850"/>
    </source>
</evidence>
<dbReference type="PRINTS" id="PR00171">
    <property type="entry name" value="SUGRTRNSPORT"/>
</dbReference>
<dbReference type="InterPro" id="IPR036259">
    <property type="entry name" value="MFS_trans_sf"/>
</dbReference>
<evidence type="ECO:0000256" key="3">
    <source>
        <dbReference type="ARBA" id="ARBA00022448"/>
    </source>
</evidence>
<dbReference type="Proteomes" id="UP000623129">
    <property type="component" value="Unassembled WGS sequence"/>
</dbReference>
<evidence type="ECO:0000256" key="5">
    <source>
        <dbReference type="ARBA" id="ARBA00022692"/>
    </source>
</evidence>
<comment type="similarity">
    <text evidence="2 9">Belongs to the major facilitator superfamily. Sugar transporter (TC 2.A.1.1) family.</text>
</comment>
<evidence type="ECO:0000256" key="7">
    <source>
        <dbReference type="ARBA" id="ARBA00022989"/>
    </source>
</evidence>
<dbReference type="PROSITE" id="PS50850">
    <property type="entry name" value="MFS"/>
    <property type="match status" value="1"/>
</dbReference>
<reference evidence="12" key="1">
    <citation type="submission" date="2020-01" db="EMBL/GenBank/DDBJ databases">
        <title>Genome sequence of Kobresia littledalei, the first chromosome-level genome in the family Cyperaceae.</title>
        <authorList>
            <person name="Qu G."/>
        </authorList>
    </citation>
    <scope>NUCLEOTIDE SEQUENCE</scope>
    <source>
        <strain evidence="12">C.B.Clarke</strain>
        <tissue evidence="12">Leaf</tissue>
    </source>
</reference>
<accession>A0A833VR13</accession>
<feature type="transmembrane region" description="Helical" evidence="10">
    <location>
        <begin position="100"/>
        <end position="122"/>
    </location>
</feature>
<keyword evidence="3 9" id="KW-0813">Transport</keyword>
<feature type="transmembrane region" description="Helical" evidence="10">
    <location>
        <begin position="128"/>
        <end position="147"/>
    </location>
</feature>
<dbReference type="OrthoDB" id="6612291at2759"/>
<dbReference type="Pfam" id="PF00083">
    <property type="entry name" value="Sugar_tr"/>
    <property type="match status" value="1"/>
</dbReference>
<keyword evidence="4" id="KW-0762">Sugar transport</keyword>
<gene>
    <name evidence="12" type="ORF">FCM35_KLT18732</name>
</gene>
<evidence type="ECO:0000256" key="9">
    <source>
        <dbReference type="RuleBase" id="RU003346"/>
    </source>
</evidence>
<dbReference type="InterPro" id="IPR003663">
    <property type="entry name" value="Sugar/inositol_transpt"/>
</dbReference>
<keyword evidence="7 10" id="KW-1133">Transmembrane helix</keyword>
<keyword evidence="13" id="KW-1185">Reference proteome</keyword>
<comment type="subcellular location">
    <subcellularLocation>
        <location evidence="1">Membrane</location>
        <topology evidence="1">Multi-pass membrane protein</topology>
    </subcellularLocation>
</comment>
<evidence type="ECO:0000313" key="13">
    <source>
        <dbReference type="Proteomes" id="UP000623129"/>
    </source>
</evidence>
<evidence type="ECO:0000256" key="1">
    <source>
        <dbReference type="ARBA" id="ARBA00004141"/>
    </source>
</evidence>
<dbReference type="NCBIfam" id="TIGR00879">
    <property type="entry name" value="SP"/>
    <property type="match status" value="1"/>
</dbReference>
<feature type="transmembrane region" description="Helical" evidence="10">
    <location>
        <begin position="69"/>
        <end position="88"/>
    </location>
</feature>
<name>A0A833VR13_9POAL</name>
<feature type="transmembrane region" description="Helical" evidence="10">
    <location>
        <begin position="457"/>
        <end position="475"/>
    </location>
</feature>
<feature type="transmembrane region" description="Helical" evidence="10">
    <location>
        <begin position="431"/>
        <end position="451"/>
    </location>
</feature>
<dbReference type="EMBL" id="SWLB01000006">
    <property type="protein sequence ID" value="KAF3338145.1"/>
    <property type="molecule type" value="Genomic_DNA"/>
</dbReference>
<evidence type="ECO:0000256" key="8">
    <source>
        <dbReference type="ARBA" id="ARBA00023136"/>
    </source>
</evidence>
<keyword evidence="8 10" id="KW-0472">Membrane</keyword>
<feature type="transmembrane region" description="Helical" evidence="10">
    <location>
        <begin position="354"/>
        <end position="373"/>
    </location>
</feature>
<feature type="transmembrane region" description="Helical" evidence="10">
    <location>
        <begin position="324"/>
        <end position="345"/>
    </location>
</feature>
<proteinExistence type="inferred from homology"/>
<dbReference type="GO" id="GO:0015144">
    <property type="term" value="F:carbohydrate transmembrane transporter activity"/>
    <property type="evidence" value="ECO:0007669"/>
    <property type="project" value="InterPro"/>
</dbReference>
<organism evidence="12 13">
    <name type="scientific">Carex littledalei</name>
    <dbReference type="NCBI Taxonomy" id="544730"/>
    <lineage>
        <taxon>Eukaryota</taxon>
        <taxon>Viridiplantae</taxon>
        <taxon>Streptophyta</taxon>
        <taxon>Embryophyta</taxon>
        <taxon>Tracheophyta</taxon>
        <taxon>Spermatophyta</taxon>
        <taxon>Magnoliopsida</taxon>
        <taxon>Liliopsida</taxon>
        <taxon>Poales</taxon>
        <taxon>Cyperaceae</taxon>
        <taxon>Cyperoideae</taxon>
        <taxon>Cariceae</taxon>
        <taxon>Carex</taxon>
        <taxon>Carex subgen. Euthyceras</taxon>
    </lineage>
</organism>